<feature type="signal peptide" evidence="1">
    <location>
        <begin position="1"/>
        <end position="19"/>
    </location>
</feature>
<keyword evidence="5" id="KW-1185">Reference proteome</keyword>
<evidence type="ECO:0000259" key="2">
    <source>
        <dbReference type="PROSITE" id="PS50948"/>
    </source>
</evidence>
<evidence type="ECO:0000313" key="5">
    <source>
        <dbReference type="Proteomes" id="UP000015101"/>
    </source>
</evidence>
<evidence type="ECO:0000313" key="3">
    <source>
        <dbReference type="EMBL" id="ESO06572.1"/>
    </source>
</evidence>
<sequence>MLKLVAFWAMLVALQLISGVRWGKECWYESAGRKMPDDAADLIPGATSVEACKKHCLETDGCLIIQVVDGNKCYMEKIGAHFPWKKLLEDQPNVVYYQNCREIAPDE</sequence>
<organism evidence="4 5">
    <name type="scientific">Helobdella robusta</name>
    <name type="common">Californian leech</name>
    <dbReference type="NCBI Taxonomy" id="6412"/>
    <lineage>
        <taxon>Eukaryota</taxon>
        <taxon>Metazoa</taxon>
        <taxon>Spiralia</taxon>
        <taxon>Lophotrochozoa</taxon>
        <taxon>Annelida</taxon>
        <taxon>Clitellata</taxon>
        <taxon>Hirudinea</taxon>
        <taxon>Rhynchobdellida</taxon>
        <taxon>Glossiphoniidae</taxon>
        <taxon>Helobdella</taxon>
    </lineage>
</organism>
<dbReference type="Gene3D" id="3.50.4.10">
    <property type="entry name" value="Hepatocyte Growth Factor"/>
    <property type="match status" value="1"/>
</dbReference>
<protein>
    <recommendedName>
        <fullName evidence="2">Apple domain-containing protein</fullName>
    </recommendedName>
</protein>
<dbReference type="EnsemblMetazoa" id="HelroT188398">
    <property type="protein sequence ID" value="HelroP188398"/>
    <property type="gene ID" value="HelroG188398"/>
</dbReference>
<dbReference type="EMBL" id="AMQM01000647">
    <property type="status" value="NOT_ANNOTATED_CDS"/>
    <property type="molecule type" value="Genomic_DNA"/>
</dbReference>
<feature type="domain" description="Apple" evidence="2">
    <location>
        <begin position="26"/>
        <end position="100"/>
    </location>
</feature>
<keyword evidence="1" id="KW-0732">Signal</keyword>
<proteinExistence type="predicted"/>
<accession>T1FPY2</accession>
<name>T1FPY2_HELRO</name>
<reference evidence="5" key="1">
    <citation type="submission" date="2012-12" db="EMBL/GenBank/DDBJ databases">
        <authorList>
            <person name="Hellsten U."/>
            <person name="Grimwood J."/>
            <person name="Chapman J.A."/>
            <person name="Shapiro H."/>
            <person name="Aerts A."/>
            <person name="Otillar R.P."/>
            <person name="Terry A.Y."/>
            <person name="Boore J.L."/>
            <person name="Simakov O."/>
            <person name="Marletaz F."/>
            <person name="Cho S.-J."/>
            <person name="Edsinger-Gonzales E."/>
            <person name="Havlak P."/>
            <person name="Kuo D.-H."/>
            <person name="Larsson T."/>
            <person name="Lv J."/>
            <person name="Arendt D."/>
            <person name="Savage R."/>
            <person name="Osoegawa K."/>
            <person name="de Jong P."/>
            <person name="Lindberg D.R."/>
            <person name="Seaver E.C."/>
            <person name="Weisblat D.A."/>
            <person name="Putnam N.H."/>
            <person name="Grigoriev I.V."/>
            <person name="Rokhsar D.S."/>
        </authorList>
    </citation>
    <scope>NUCLEOTIDE SEQUENCE</scope>
</reference>
<dbReference type="InParanoid" id="T1FPY2"/>
<dbReference type="Proteomes" id="UP000015101">
    <property type="component" value="Unassembled WGS sequence"/>
</dbReference>
<dbReference type="AlphaFoldDB" id="T1FPY2"/>
<reference evidence="4" key="3">
    <citation type="submission" date="2015-06" db="UniProtKB">
        <authorList>
            <consortium name="EnsemblMetazoa"/>
        </authorList>
    </citation>
    <scope>IDENTIFICATION</scope>
</reference>
<dbReference type="SUPFAM" id="SSF57414">
    <property type="entry name" value="Hairpin loop containing domain-like"/>
    <property type="match status" value="1"/>
</dbReference>
<feature type="chain" id="PRO_5010980918" description="Apple domain-containing protein" evidence="1">
    <location>
        <begin position="20"/>
        <end position="107"/>
    </location>
</feature>
<evidence type="ECO:0000313" key="4">
    <source>
        <dbReference type="EnsemblMetazoa" id="HelroP188398"/>
    </source>
</evidence>
<dbReference type="InterPro" id="IPR003609">
    <property type="entry name" value="Pan_app"/>
</dbReference>
<gene>
    <name evidence="4" type="primary">20210879</name>
    <name evidence="3" type="ORF">HELRODRAFT_188398</name>
</gene>
<dbReference type="HOGENOM" id="CLU_172778_0_0_1"/>
<dbReference type="CTD" id="20210879"/>
<dbReference type="KEGG" id="hro:HELRODRAFT_188398"/>
<evidence type="ECO:0000256" key="1">
    <source>
        <dbReference type="SAM" id="SignalP"/>
    </source>
</evidence>
<dbReference type="PROSITE" id="PS50948">
    <property type="entry name" value="PAN"/>
    <property type="match status" value="1"/>
</dbReference>
<dbReference type="EMBL" id="KB096324">
    <property type="protein sequence ID" value="ESO06572.1"/>
    <property type="molecule type" value="Genomic_DNA"/>
</dbReference>
<dbReference type="RefSeq" id="XP_009015940.1">
    <property type="nucleotide sequence ID" value="XM_009017692.1"/>
</dbReference>
<dbReference type="GeneID" id="20210879"/>
<reference evidence="3 5" key="2">
    <citation type="journal article" date="2013" name="Nature">
        <title>Insights into bilaterian evolution from three spiralian genomes.</title>
        <authorList>
            <person name="Simakov O."/>
            <person name="Marletaz F."/>
            <person name="Cho S.J."/>
            <person name="Edsinger-Gonzales E."/>
            <person name="Havlak P."/>
            <person name="Hellsten U."/>
            <person name="Kuo D.H."/>
            <person name="Larsson T."/>
            <person name="Lv J."/>
            <person name="Arendt D."/>
            <person name="Savage R."/>
            <person name="Osoegawa K."/>
            <person name="de Jong P."/>
            <person name="Grimwood J."/>
            <person name="Chapman J.A."/>
            <person name="Shapiro H."/>
            <person name="Aerts A."/>
            <person name="Otillar R.P."/>
            <person name="Terry A.Y."/>
            <person name="Boore J.L."/>
            <person name="Grigoriev I.V."/>
            <person name="Lindberg D.R."/>
            <person name="Seaver E.C."/>
            <person name="Weisblat D.A."/>
            <person name="Putnam N.H."/>
            <person name="Rokhsar D.S."/>
        </authorList>
    </citation>
    <scope>NUCLEOTIDE SEQUENCE</scope>
</reference>